<dbReference type="AlphaFoldDB" id="A0A6J4Q1U0"/>
<gene>
    <name evidence="2" type="ORF">AVDCRST_MAG64-3281</name>
</gene>
<dbReference type="EMBL" id="CADCUQ010000758">
    <property type="protein sequence ID" value="CAA9427914.1"/>
    <property type="molecule type" value="Genomic_DNA"/>
</dbReference>
<reference evidence="2" key="1">
    <citation type="submission" date="2020-02" db="EMBL/GenBank/DDBJ databases">
        <authorList>
            <person name="Meier V. D."/>
        </authorList>
    </citation>
    <scope>NUCLEOTIDE SEQUENCE</scope>
    <source>
        <strain evidence="2">AVDCRST_MAG64</strain>
    </source>
</reference>
<feature type="region of interest" description="Disordered" evidence="1">
    <location>
        <begin position="1"/>
        <end position="38"/>
    </location>
</feature>
<sequence>MASTSFYSAHFPQRQSSSGADLSPAPEEPARVSGRRLR</sequence>
<organism evidence="2">
    <name type="scientific">uncultured Phycisphaerae bacterium</name>
    <dbReference type="NCBI Taxonomy" id="904963"/>
    <lineage>
        <taxon>Bacteria</taxon>
        <taxon>Pseudomonadati</taxon>
        <taxon>Planctomycetota</taxon>
        <taxon>Phycisphaerae</taxon>
        <taxon>environmental samples</taxon>
    </lineage>
</organism>
<name>A0A6J4Q1U0_9BACT</name>
<evidence type="ECO:0000313" key="2">
    <source>
        <dbReference type="EMBL" id="CAA9427914.1"/>
    </source>
</evidence>
<accession>A0A6J4Q1U0</accession>
<protein>
    <submittedName>
        <fullName evidence="2">Uncharacterized protein</fullName>
    </submittedName>
</protein>
<evidence type="ECO:0000256" key="1">
    <source>
        <dbReference type="SAM" id="MobiDB-lite"/>
    </source>
</evidence>
<proteinExistence type="predicted"/>
<feature type="compositionally biased region" description="Polar residues" evidence="1">
    <location>
        <begin position="1"/>
        <end position="20"/>
    </location>
</feature>